<evidence type="ECO:0000256" key="2">
    <source>
        <dbReference type="SAM" id="MobiDB-lite"/>
    </source>
</evidence>
<protein>
    <submittedName>
        <fullName evidence="4">Uncharacterized protein</fullName>
    </submittedName>
</protein>
<keyword evidence="1" id="KW-0175">Coiled coil</keyword>
<evidence type="ECO:0000256" key="3">
    <source>
        <dbReference type="SAM" id="SignalP"/>
    </source>
</evidence>
<gene>
    <name evidence="4" type="ORF">PCOR1329_LOCUS19902</name>
</gene>
<sequence>MGRARPPAAAWLLLWAAGRGAAAAQARGAAAASAEAPFNFGVEAPEPGSPADEELVAQLAASPQEEARSKKTVATVLRLVKSRKALASVGAQLKEVEEDIAKVEKLAEGEESSDQSVLELVQSSQKAAQELIKALAQAVDRAVTASVASAKKQFTDIKERGRAAAAKLIATKKAAGEPRERVLSEDEQWHGQRQVARQQLATRLHAGELPKSVVVAGLIWDPDFMNSRILAEELMQGPPAREPRARSTPSVPQA</sequence>
<proteinExistence type="predicted"/>
<feature type="non-terminal residue" evidence="4">
    <location>
        <position position="254"/>
    </location>
</feature>
<feature type="region of interest" description="Disordered" evidence="2">
    <location>
        <begin position="234"/>
        <end position="254"/>
    </location>
</feature>
<evidence type="ECO:0000256" key="1">
    <source>
        <dbReference type="SAM" id="Coils"/>
    </source>
</evidence>
<keyword evidence="3" id="KW-0732">Signal</keyword>
<evidence type="ECO:0000313" key="4">
    <source>
        <dbReference type="EMBL" id="CAK0817249.1"/>
    </source>
</evidence>
<name>A0ABN9RE11_9DINO</name>
<feature type="chain" id="PRO_5047477651" evidence="3">
    <location>
        <begin position="24"/>
        <end position="254"/>
    </location>
</feature>
<reference evidence="4" key="1">
    <citation type="submission" date="2023-10" db="EMBL/GenBank/DDBJ databases">
        <authorList>
            <person name="Chen Y."/>
            <person name="Shah S."/>
            <person name="Dougan E. K."/>
            <person name="Thang M."/>
            <person name="Chan C."/>
        </authorList>
    </citation>
    <scope>NUCLEOTIDE SEQUENCE [LARGE SCALE GENOMIC DNA]</scope>
</reference>
<keyword evidence="5" id="KW-1185">Reference proteome</keyword>
<organism evidence="4 5">
    <name type="scientific">Prorocentrum cordatum</name>
    <dbReference type="NCBI Taxonomy" id="2364126"/>
    <lineage>
        <taxon>Eukaryota</taxon>
        <taxon>Sar</taxon>
        <taxon>Alveolata</taxon>
        <taxon>Dinophyceae</taxon>
        <taxon>Prorocentrales</taxon>
        <taxon>Prorocentraceae</taxon>
        <taxon>Prorocentrum</taxon>
    </lineage>
</organism>
<dbReference type="EMBL" id="CAUYUJ010006402">
    <property type="protein sequence ID" value="CAK0817249.1"/>
    <property type="molecule type" value="Genomic_DNA"/>
</dbReference>
<evidence type="ECO:0000313" key="5">
    <source>
        <dbReference type="Proteomes" id="UP001189429"/>
    </source>
</evidence>
<dbReference type="Proteomes" id="UP001189429">
    <property type="component" value="Unassembled WGS sequence"/>
</dbReference>
<feature type="coiled-coil region" evidence="1">
    <location>
        <begin position="86"/>
        <end position="113"/>
    </location>
</feature>
<accession>A0ABN9RE11</accession>
<feature type="signal peptide" evidence="3">
    <location>
        <begin position="1"/>
        <end position="23"/>
    </location>
</feature>
<comment type="caution">
    <text evidence="4">The sequence shown here is derived from an EMBL/GenBank/DDBJ whole genome shotgun (WGS) entry which is preliminary data.</text>
</comment>